<organism evidence="1">
    <name type="scientific">Trypanosoma vivax (strain Y486)</name>
    <dbReference type="NCBI Taxonomy" id="1055687"/>
    <lineage>
        <taxon>Eukaryota</taxon>
        <taxon>Discoba</taxon>
        <taxon>Euglenozoa</taxon>
        <taxon>Kinetoplastea</taxon>
        <taxon>Metakinetoplastina</taxon>
        <taxon>Trypanosomatida</taxon>
        <taxon>Trypanosomatidae</taxon>
        <taxon>Trypanosoma</taxon>
        <taxon>Duttonella</taxon>
    </lineage>
</organism>
<protein>
    <submittedName>
        <fullName evidence="1">Uncharacterized protein</fullName>
    </submittedName>
</protein>
<sequence length="225" mass="25813">MNDETKKLNAAAVQRLFARGRRTASSTGTWAATTRRDDGTLTTDMHLSNQLQLAHEMGFPLETAKKEAAPSCFELRRQRTRHHYEIPAVEKQKLQGQPPDHILEREQLAARRRERAILRYELTIPRRRVLGHLSHPTQAQSDLSLSVPTQSAAETLVAQAQGRWILQNAHRQQLMHGEPMMTRIMRGEFYTPPRNTRRGKSLCGVNRRRIQTSSDAKVTMHVRNK</sequence>
<name>G0TTK6_TRYVY</name>
<dbReference type="VEuPathDB" id="TriTrypDB:TvY486_0304580"/>
<dbReference type="OMA" id="IMRGEFY"/>
<gene>
    <name evidence="1" type="ORF">TVY486_0304580</name>
</gene>
<dbReference type="AlphaFoldDB" id="G0TTK6"/>
<proteinExistence type="predicted"/>
<accession>G0TTK6</accession>
<evidence type="ECO:0000313" key="1">
    <source>
        <dbReference type="EMBL" id="CCC47287.1"/>
    </source>
</evidence>
<dbReference type="EMBL" id="HE573019">
    <property type="protein sequence ID" value="CCC47287.1"/>
    <property type="molecule type" value="Genomic_DNA"/>
</dbReference>
<reference evidence="1" key="1">
    <citation type="journal article" date="2012" name="Proc. Natl. Acad. Sci. U.S.A.">
        <title>Antigenic diversity is generated by distinct evolutionary mechanisms in African trypanosome species.</title>
        <authorList>
            <person name="Jackson A.P."/>
            <person name="Berry A."/>
            <person name="Aslett M."/>
            <person name="Allison H.C."/>
            <person name="Burton P."/>
            <person name="Vavrova-Anderson J."/>
            <person name="Brown R."/>
            <person name="Browne H."/>
            <person name="Corton N."/>
            <person name="Hauser H."/>
            <person name="Gamble J."/>
            <person name="Gilderthorp R."/>
            <person name="Marcello L."/>
            <person name="McQuillan J."/>
            <person name="Otto T.D."/>
            <person name="Quail M.A."/>
            <person name="Sanders M.J."/>
            <person name="van Tonder A."/>
            <person name="Ginger M.L."/>
            <person name="Field M.C."/>
            <person name="Barry J.D."/>
            <person name="Hertz-Fowler C."/>
            <person name="Berriman M."/>
        </authorList>
    </citation>
    <scope>NUCLEOTIDE SEQUENCE</scope>
    <source>
        <strain evidence="1">Y486</strain>
    </source>
</reference>